<dbReference type="GO" id="GO:0005524">
    <property type="term" value="F:ATP binding"/>
    <property type="evidence" value="ECO:0007669"/>
    <property type="project" value="UniProtKB-UniRule"/>
</dbReference>
<evidence type="ECO:0000259" key="7">
    <source>
        <dbReference type="PROSITE" id="PS50862"/>
    </source>
</evidence>
<dbReference type="CDD" id="cd00777">
    <property type="entry name" value="AspRS_core"/>
    <property type="match status" value="1"/>
</dbReference>
<feature type="binding site" evidence="6">
    <location>
        <begin position="220"/>
        <end position="222"/>
    </location>
    <ligand>
        <name>ATP</name>
        <dbReference type="ChEBI" id="CHEBI:30616"/>
    </ligand>
</feature>
<feature type="binding site" evidence="6">
    <location>
        <position position="174"/>
    </location>
    <ligand>
        <name>L-aspartate</name>
        <dbReference type="ChEBI" id="CHEBI:29991"/>
    </ligand>
</feature>
<feature type="binding site" evidence="6">
    <location>
        <position position="220"/>
    </location>
    <ligand>
        <name>L-aspartate</name>
        <dbReference type="ChEBI" id="CHEBI:29991"/>
    </ligand>
</feature>
<dbReference type="GO" id="GO:0050560">
    <property type="term" value="F:aspartate-tRNA(Asn) ligase activity"/>
    <property type="evidence" value="ECO:0007669"/>
    <property type="project" value="UniProtKB-EC"/>
</dbReference>
<evidence type="ECO:0000256" key="6">
    <source>
        <dbReference type="HAMAP-Rule" id="MF_00044"/>
    </source>
</evidence>
<keyword evidence="1 6" id="KW-0436">Ligase</keyword>
<dbReference type="Gene3D" id="2.40.50.140">
    <property type="entry name" value="Nucleic acid-binding proteins"/>
    <property type="match status" value="1"/>
</dbReference>
<evidence type="ECO:0000256" key="3">
    <source>
        <dbReference type="ARBA" id="ARBA00022840"/>
    </source>
</evidence>
<dbReference type="PROSITE" id="PS50862">
    <property type="entry name" value="AA_TRNA_LIGASE_II"/>
    <property type="match status" value="1"/>
</dbReference>
<dbReference type="InterPro" id="IPR045864">
    <property type="entry name" value="aa-tRNA-synth_II/BPL/LPL"/>
</dbReference>
<dbReference type="EMBL" id="VXOY01000024">
    <property type="protein sequence ID" value="MYE38432.1"/>
    <property type="molecule type" value="Genomic_DNA"/>
</dbReference>
<dbReference type="PRINTS" id="PR01042">
    <property type="entry name" value="TRNASYNTHASP"/>
</dbReference>
<accession>A0A845DAB1</accession>
<keyword evidence="2 6" id="KW-0547">Nucleotide-binding</keyword>
<evidence type="ECO:0000256" key="1">
    <source>
        <dbReference type="ARBA" id="ARBA00022598"/>
    </source>
</evidence>
<dbReference type="Pfam" id="PF00152">
    <property type="entry name" value="tRNA-synt_2"/>
    <property type="match status" value="1"/>
</dbReference>
<keyword evidence="5 6" id="KW-0030">Aminoacyl-tRNA synthetase</keyword>
<evidence type="ECO:0000313" key="8">
    <source>
        <dbReference type="EMBL" id="MYE38432.1"/>
    </source>
</evidence>
<reference evidence="8 9" key="1">
    <citation type="submission" date="2019-09" db="EMBL/GenBank/DDBJ databases">
        <title>Characterisation of the sponge microbiome using genome-centric metagenomics.</title>
        <authorList>
            <person name="Engelberts J.P."/>
            <person name="Robbins S.J."/>
            <person name="De Goeij J.M."/>
            <person name="Aranda M."/>
            <person name="Bell S.C."/>
            <person name="Webster N.S."/>
        </authorList>
    </citation>
    <scope>NUCLEOTIDE SEQUENCE [LARGE SCALE GENOMIC DNA]</scope>
    <source>
        <strain evidence="8">SB0662_bin_43</strain>
    </source>
</reference>
<dbReference type="PANTHER" id="PTHR22594:SF5">
    <property type="entry name" value="ASPARTATE--TRNA LIGASE, MITOCHONDRIAL"/>
    <property type="match status" value="1"/>
</dbReference>
<dbReference type="GO" id="GO:0006422">
    <property type="term" value="P:aspartyl-tRNA aminoacylation"/>
    <property type="evidence" value="ECO:0007669"/>
    <property type="project" value="UniProtKB-UniRule"/>
</dbReference>
<dbReference type="InterPro" id="IPR047089">
    <property type="entry name" value="Asp-tRNA-ligase_1_N"/>
</dbReference>
<dbReference type="InterPro" id="IPR002312">
    <property type="entry name" value="Asp/Asn-tRNA-synth_IIb"/>
</dbReference>
<dbReference type="HAMAP" id="MF_00044">
    <property type="entry name" value="Asp_tRNA_synth_type1"/>
    <property type="match status" value="1"/>
</dbReference>
<comment type="caution">
    <text evidence="6">Lacks conserved residue(s) required for the propagation of feature annotation.</text>
</comment>
<evidence type="ECO:0000313" key="9">
    <source>
        <dbReference type="Proteomes" id="UP000449092"/>
    </source>
</evidence>
<dbReference type="GO" id="GO:0005737">
    <property type="term" value="C:cytoplasm"/>
    <property type="evidence" value="ECO:0007669"/>
    <property type="project" value="UniProtKB-SubCell"/>
</dbReference>
<dbReference type="Gene3D" id="3.30.930.10">
    <property type="entry name" value="Bira Bifunctional Protein, Domain 2"/>
    <property type="match status" value="1"/>
</dbReference>
<dbReference type="GO" id="GO:0003676">
    <property type="term" value="F:nucleic acid binding"/>
    <property type="evidence" value="ECO:0007669"/>
    <property type="project" value="InterPro"/>
</dbReference>
<keyword evidence="4 6" id="KW-0648">Protein biosynthesis</keyword>
<feature type="binding site" evidence="6">
    <location>
        <begin position="412"/>
        <end position="415"/>
    </location>
    <ligand>
        <name>ATP</name>
        <dbReference type="ChEBI" id="CHEBI:30616"/>
    </ligand>
</feature>
<dbReference type="InterPro" id="IPR004365">
    <property type="entry name" value="NA-bd_OB_tRNA"/>
</dbReference>
<dbReference type="InterPro" id="IPR047090">
    <property type="entry name" value="AspRS_core"/>
</dbReference>
<evidence type="ECO:0000256" key="5">
    <source>
        <dbReference type="ARBA" id="ARBA00023146"/>
    </source>
</evidence>
<feature type="domain" description="Aminoacyl-transfer RNA synthetases class-II family profile" evidence="7">
    <location>
        <begin position="141"/>
        <end position="433"/>
    </location>
</feature>
<dbReference type="InterPro" id="IPR004524">
    <property type="entry name" value="Asp-tRNA-ligase_1"/>
</dbReference>
<feature type="binding site" evidence="6">
    <location>
        <position position="367"/>
    </location>
    <ligand>
        <name>L-aspartate</name>
        <dbReference type="ChEBI" id="CHEBI:29991"/>
    </ligand>
</feature>
<dbReference type="InterPro" id="IPR004364">
    <property type="entry name" value="Aa-tRNA-synt_II"/>
</dbReference>
<dbReference type="SUPFAM" id="SSF50249">
    <property type="entry name" value="Nucleic acid-binding proteins"/>
    <property type="match status" value="1"/>
</dbReference>
<comment type="catalytic activity">
    <reaction evidence="6">
        <text>tRNA(Asx) + L-aspartate + ATP = L-aspartyl-tRNA(Asx) + AMP + diphosphate</text>
        <dbReference type="Rhea" id="RHEA:18349"/>
        <dbReference type="Rhea" id="RHEA-COMP:9710"/>
        <dbReference type="Rhea" id="RHEA-COMP:9711"/>
        <dbReference type="ChEBI" id="CHEBI:29991"/>
        <dbReference type="ChEBI" id="CHEBI:30616"/>
        <dbReference type="ChEBI" id="CHEBI:33019"/>
        <dbReference type="ChEBI" id="CHEBI:78442"/>
        <dbReference type="ChEBI" id="CHEBI:78516"/>
        <dbReference type="ChEBI" id="CHEBI:456215"/>
        <dbReference type="EC" id="6.1.1.23"/>
    </reaction>
</comment>
<comment type="subunit">
    <text evidence="6">Homodimer.</text>
</comment>
<dbReference type="GO" id="GO:0004815">
    <property type="term" value="F:aspartate-tRNA ligase activity"/>
    <property type="evidence" value="ECO:0007669"/>
    <property type="project" value="UniProtKB-UniRule"/>
</dbReference>
<evidence type="ECO:0000256" key="4">
    <source>
        <dbReference type="ARBA" id="ARBA00022917"/>
    </source>
</evidence>
<dbReference type="CDD" id="cd04317">
    <property type="entry name" value="EcAspRS_like_N"/>
    <property type="match status" value="1"/>
</dbReference>
<comment type="subcellular location">
    <subcellularLocation>
        <location evidence="6">Cytoplasm</location>
    </subcellularLocation>
</comment>
<dbReference type="Pfam" id="PF01336">
    <property type="entry name" value="tRNA_anti-codon"/>
    <property type="match status" value="1"/>
</dbReference>
<gene>
    <name evidence="6 8" type="primary">aspS</name>
    <name evidence="8" type="ORF">F4X82_02865</name>
</gene>
<feature type="binding site" evidence="6">
    <location>
        <position position="324"/>
    </location>
    <ligand>
        <name>L-aspartate</name>
        <dbReference type="ChEBI" id="CHEBI:29991"/>
    </ligand>
</feature>
<protein>
    <recommendedName>
        <fullName evidence="6">Aspartate--tRNA(Asp/Asn) ligase</fullName>
        <ecNumber evidence="6">6.1.1.23</ecNumber>
    </recommendedName>
    <alternativeName>
        <fullName evidence="6">Aspartyl-tRNA synthetase</fullName>
        <shortName evidence="6">AspRS</shortName>
    </alternativeName>
    <alternativeName>
        <fullName evidence="6">Non-discriminating aspartyl-tRNA synthetase</fullName>
        <shortName evidence="6">ND-AspRS</shortName>
    </alternativeName>
</protein>
<keyword evidence="6" id="KW-0963">Cytoplasm</keyword>
<feature type="region of interest" description="Aspartate" evidence="6">
    <location>
        <begin position="198"/>
        <end position="201"/>
    </location>
</feature>
<dbReference type="AlphaFoldDB" id="A0A845DAB1"/>
<dbReference type="EC" id="6.1.1.23" evidence="6"/>
<organism evidence="8 9">
    <name type="scientific">Candidatus Spechtbacteria bacterium SB0662_bin_43</name>
    <dbReference type="NCBI Taxonomy" id="2604897"/>
    <lineage>
        <taxon>Bacteria</taxon>
        <taxon>Candidatus Spechtiibacteriota</taxon>
    </lineage>
</organism>
<proteinExistence type="inferred from homology"/>
<dbReference type="Proteomes" id="UP000449092">
    <property type="component" value="Unassembled WGS sequence"/>
</dbReference>
<keyword evidence="3 6" id="KW-0067">ATP-binding</keyword>
<dbReference type="NCBIfam" id="TIGR00459">
    <property type="entry name" value="aspS_bact"/>
    <property type="match status" value="1"/>
</dbReference>
<name>A0A845DAB1_9BACT</name>
<dbReference type="InterPro" id="IPR006195">
    <property type="entry name" value="aa-tRNA-synth_II"/>
</dbReference>
<comment type="caution">
    <text evidence="8">The sequence shown here is derived from an EMBL/GenBank/DDBJ whole genome shotgun (WGS) entry which is preliminary data.</text>
</comment>
<dbReference type="PANTHER" id="PTHR22594">
    <property type="entry name" value="ASPARTYL/LYSYL-TRNA SYNTHETASE"/>
    <property type="match status" value="1"/>
</dbReference>
<evidence type="ECO:0000256" key="2">
    <source>
        <dbReference type="ARBA" id="ARBA00022741"/>
    </source>
</evidence>
<sequence>MEKRTHIKNTVESVGSIVTVMGWVDSRRDHGSLIFLDIRDSTGIVQAVVSPKSEDAYSHAKHIREEWVLKITGAVKKRPDAMVNDDIATGTVEMQVTTLEVLGVSKTPPFPLHTDGLDIDEESRLRYRFIDLRRQRMQNNIRLRSEFIHRVRSLLFDNDFVEIETPLLTQSTPEGARDFVVPSRLQPGSFYALPQSPQQYKQLLMVAGFERYFQIARCLRDEDLRADRAFEHSQIDMEMSFMDEEAIRAFDEDLITRVYEAMGATIKEKPFPVFSYQEAMEQFGADKFDLRTEEEKREGILAFAWVVDFPFFEKKDDGKWTFTHNPFSMPKHEHIDFVLEEKRLDEVVAHQYDLVCNGYEIGSGSIRSHHPNITRSVFSILGYTEEHIEEQFGHMLEAFSFGAPPHGGIAHGIERLMMLITNEQYLREVQAFPQTSSGRTAVMNAPAPLSHDQLDELKVNVNTEDEKER</sequence>
<dbReference type="SUPFAM" id="SSF55681">
    <property type="entry name" value="Class II aaRS and biotin synthetases"/>
    <property type="match status" value="1"/>
</dbReference>
<comment type="similarity">
    <text evidence="6">Belongs to the class-II aminoacyl-tRNA synthetase family. Type 1 subfamily.</text>
</comment>
<comment type="function">
    <text evidence="6">Aspartyl-tRNA synthetase with relaxed tRNA specificity since it is able to aspartylate not only its cognate tRNA(Asp) but also tRNA(Asn). Reaction proceeds in two steps: L-aspartate is first activated by ATP to form Asp-AMP and then transferred to the acceptor end of tRNA(Asp/Asn).</text>
</comment>
<feature type="site" description="Important for tRNA non-discrimination" evidence="6">
    <location>
        <position position="30"/>
    </location>
</feature>
<feature type="binding site" evidence="6">
    <location>
        <position position="360"/>
    </location>
    <ligand>
        <name>ATP</name>
        <dbReference type="ChEBI" id="CHEBI:30616"/>
    </ligand>
</feature>
<dbReference type="InterPro" id="IPR012340">
    <property type="entry name" value="NA-bd_OB-fold"/>
</dbReference>